<reference evidence="1" key="1">
    <citation type="submission" date="2022-11" db="EMBL/GenBank/DDBJ databases">
        <authorList>
            <person name="Petersen C."/>
        </authorList>
    </citation>
    <scope>NUCLEOTIDE SEQUENCE</scope>
    <source>
        <strain evidence="1">IBT 23319</strain>
    </source>
</reference>
<name>A0A9W9NCT8_PENCI</name>
<evidence type="ECO:0000313" key="1">
    <source>
        <dbReference type="EMBL" id="KAJ5217512.1"/>
    </source>
</evidence>
<evidence type="ECO:0000313" key="2">
    <source>
        <dbReference type="Proteomes" id="UP001147733"/>
    </source>
</evidence>
<gene>
    <name evidence="1" type="ORF">N7469_011137</name>
</gene>
<dbReference type="Proteomes" id="UP001147733">
    <property type="component" value="Unassembled WGS sequence"/>
</dbReference>
<sequence>MGSLGIPKQESWYCGLFWPSDLGMSMLMSGFLKGRLSMSWGAHEHAQPAQKWRLFCNIYASNFI</sequence>
<protein>
    <submittedName>
        <fullName evidence="1">Uncharacterized protein</fullName>
    </submittedName>
</protein>
<keyword evidence="2" id="KW-1185">Reference proteome</keyword>
<reference evidence="1" key="2">
    <citation type="journal article" date="2023" name="IMA Fungus">
        <title>Comparative genomic study of the Penicillium genus elucidates a diverse pangenome and 15 lateral gene transfer events.</title>
        <authorList>
            <person name="Petersen C."/>
            <person name="Sorensen T."/>
            <person name="Nielsen M.R."/>
            <person name="Sondergaard T.E."/>
            <person name="Sorensen J.L."/>
            <person name="Fitzpatrick D.A."/>
            <person name="Frisvad J.C."/>
            <person name="Nielsen K.L."/>
        </authorList>
    </citation>
    <scope>NUCLEOTIDE SEQUENCE</scope>
    <source>
        <strain evidence="1">IBT 23319</strain>
    </source>
</reference>
<accession>A0A9W9NCT8</accession>
<dbReference type="GeneID" id="81389209"/>
<dbReference type="EMBL" id="JAPQKT010000010">
    <property type="protein sequence ID" value="KAJ5217512.1"/>
    <property type="molecule type" value="Genomic_DNA"/>
</dbReference>
<proteinExistence type="predicted"/>
<dbReference type="AlphaFoldDB" id="A0A9W9NCT8"/>
<dbReference type="RefSeq" id="XP_056495106.1">
    <property type="nucleotide sequence ID" value="XM_056650042.1"/>
</dbReference>
<organism evidence="1 2">
    <name type="scientific">Penicillium citrinum</name>
    <dbReference type="NCBI Taxonomy" id="5077"/>
    <lineage>
        <taxon>Eukaryota</taxon>
        <taxon>Fungi</taxon>
        <taxon>Dikarya</taxon>
        <taxon>Ascomycota</taxon>
        <taxon>Pezizomycotina</taxon>
        <taxon>Eurotiomycetes</taxon>
        <taxon>Eurotiomycetidae</taxon>
        <taxon>Eurotiales</taxon>
        <taxon>Aspergillaceae</taxon>
        <taxon>Penicillium</taxon>
    </lineage>
</organism>
<comment type="caution">
    <text evidence="1">The sequence shown here is derived from an EMBL/GenBank/DDBJ whole genome shotgun (WGS) entry which is preliminary data.</text>
</comment>